<protein>
    <submittedName>
        <fullName evidence="1">Uncharacterized protein</fullName>
    </submittedName>
</protein>
<organism evidence="1 2">
    <name type="scientific">Ambrosia artemisiifolia</name>
    <name type="common">Common ragweed</name>
    <dbReference type="NCBI Taxonomy" id="4212"/>
    <lineage>
        <taxon>Eukaryota</taxon>
        <taxon>Viridiplantae</taxon>
        <taxon>Streptophyta</taxon>
        <taxon>Embryophyta</taxon>
        <taxon>Tracheophyta</taxon>
        <taxon>Spermatophyta</taxon>
        <taxon>Magnoliopsida</taxon>
        <taxon>eudicotyledons</taxon>
        <taxon>Gunneridae</taxon>
        <taxon>Pentapetalae</taxon>
        <taxon>asterids</taxon>
        <taxon>campanulids</taxon>
        <taxon>Asterales</taxon>
        <taxon>Asteraceae</taxon>
        <taxon>Asteroideae</taxon>
        <taxon>Heliantheae alliance</taxon>
        <taxon>Heliantheae</taxon>
        <taxon>Ambrosia</taxon>
    </lineage>
</organism>
<sequence length="46" mass="5206">MTVDYSNTAGDRFVEMALLAFKLIDGGKNLDEFARDAHKKMKIAWS</sequence>
<evidence type="ECO:0000313" key="1">
    <source>
        <dbReference type="EMBL" id="KAI7749908.1"/>
    </source>
</evidence>
<evidence type="ECO:0000313" key="2">
    <source>
        <dbReference type="Proteomes" id="UP001206925"/>
    </source>
</evidence>
<comment type="caution">
    <text evidence="1">The sequence shown here is derived from an EMBL/GenBank/DDBJ whole genome shotgun (WGS) entry which is preliminary data.</text>
</comment>
<keyword evidence="2" id="KW-1185">Reference proteome</keyword>
<proteinExistence type="predicted"/>
<accession>A0AAD5GRZ8</accession>
<dbReference type="AlphaFoldDB" id="A0AAD5GRZ8"/>
<dbReference type="Proteomes" id="UP001206925">
    <property type="component" value="Unassembled WGS sequence"/>
</dbReference>
<name>A0AAD5GRZ8_AMBAR</name>
<dbReference type="EMBL" id="JAMZMK010006263">
    <property type="protein sequence ID" value="KAI7749908.1"/>
    <property type="molecule type" value="Genomic_DNA"/>
</dbReference>
<gene>
    <name evidence="1" type="ORF">M8C21_032788</name>
</gene>
<reference evidence="1" key="1">
    <citation type="submission" date="2022-06" db="EMBL/GenBank/DDBJ databases">
        <title>Uncovering the hologenomic basis of an extraordinary plant invasion.</title>
        <authorList>
            <person name="Bieker V.C."/>
            <person name="Martin M.D."/>
            <person name="Gilbert T."/>
            <person name="Hodgins K."/>
            <person name="Battlay P."/>
            <person name="Petersen B."/>
            <person name="Wilson J."/>
        </authorList>
    </citation>
    <scope>NUCLEOTIDE SEQUENCE</scope>
    <source>
        <strain evidence="1">AA19_3_7</strain>
        <tissue evidence="1">Leaf</tissue>
    </source>
</reference>